<dbReference type="AlphaFoldDB" id="D5WUA9"/>
<keyword evidence="2" id="KW-1185">Reference proteome</keyword>
<dbReference type="EMBL" id="CP002017">
    <property type="protein sequence ID" value="ADG07361.1"/>
    <property type="molecule type" value="Genomic_DNA"/>
</dbReference>
<organism evidence="1 2">
    <name type="scientific">Kyrpidia tusciae (strain DSM 2912 / NBRC 15312 / T2)</name>
    <name type="common">Bacillus tusciae</name>
    <dbReference type="NCBI Taxonomy" id="562970"/>
    <lineage>
        <taxon>Bacteria</taxon>
        <taxon>Bacillati</taxon>
        <taxon>Bacillota</taxon>
        <taxon>Bacilli</taxon>
        <taxon>Bacillales</taxon>
        <taxon>Alicyclobacillaceae</taxon>
        <taxon>Kyrpidia</taxon>
    </lineage>
</organism>
<dbReference type="HOGENOM" id="CLU_2683043_0_0_9"/>
<dbReference type="eggNOG" id="COG1583">
    <property type="taxonomic scope" value="Bacteria"/>
</dbReference>
<dbReference type="InterPro" id="IPR045747">
    <property type="entry name" value="CRISPR-assoc_prot_Cas6_N_sf"/>
</dbReference>
<protein>
    <submittedName>
        <fullName evidence="1">Uncharacterized protein</fullName>
    </submittedName>
</protein>
<evidence type="ECO:0000313" key="1">
    <source>
        <dbReference type="EMBL" id="ADG07361.1"/>
    </source>
</evidence>
<dbReference type="KEGG" id="bts:Btus_2712"/>
<dbReference type="Proteomes" id="UP000002368">
    <property type="component" value="Chromosome"/>
</dbReference>
<dbReference type="Gene3D" id="3.30.70.1890">
    <property type="match status" value="1"/>
</dbReference>
<evidence type="ECO:0000313" key="2">
    <source>
        <dbReference type="Proteomes" id="UP000002368"/>
    </source>
</evidence>
<gene>
    <name evidence="1" type="ordered locus">Btus_2712</name>
</gene>
<reference evidence="1 2" key="1">
    <citation type="journal article" date="2011" name="Stand. Genomic Sci.">
        <title>Complete genome sequence of the thermophilic, hydrogen-oxidizing Bacillus tusciae type strain (T2) and reclassification in the new genus, Kyrpidia gen. nov. as Kyrpidia tusciae comb. nov. and emendation of the family Alicyclobacillaceae da Costa and Rainey, 2010.</title>
        <authorList>
            <person name="Klenk H.P."/>
            <person name="Lapidus A."/>
            <person name="Chertkov O."/>
            <person name="Copeland A."/>
            <person name="Del Rio T.G."/>
            <person name="Nolan M."/>
            <person name="Lucas S."/>
            <person name="Chen F."/>
            <person name="Tice H."/>
            <person name="Cheng J.F."/>
            <person name="Han C."/>
            <person name="Bruce D."/>
            <person name="Goodwin L."/>
            <person name="Pitluck S."/>
            <person name="Pati A."/>
            <person name="Ivanova N."/>
            <person name="Mavromatis K."/>
            <person name="Daum C."/>
            <person name="Chen A."/>
            <person name="Palaniappan K."/>
            <person name="Chang Y.J."/>
            <person name="Land M."/>
            <person name="Hauser L."/>
            <person name="Jeffries C.D."/>
            <person name="Detter J.C."/>
            <person name="Rohde M."/>
            <person name="Abt B."/>
            <person name="Pukall R."/>
            <person name="Goker M."/>
            <person name="Bristow J."/>
            <person name="Markowitz V."/>
            <person name="Hugenholtz P."/>
            <person name="Eisen J.A."/>
        </authorList>
    </citation>
    <scope>NUCLEOTIDE SEQUENCE [LARGE SCALE GENOMIC DNA]</scope>
    <source>
        <strain evidence="1 2">DSM 2912</strain>
    </source>
</reference>
<name>D5WUA9_KYRT2</name>
<sequence>MVCLMLTLRPLSGRDDSVLPLTYNEYVQAALYRILPQDFAAFLHDEGYPYLKLKFDSTLGLTRVRRLKFVPHAL</sequence>
<accession>D5WUA9</accession>
<proteinExistence type="predicted"/>